<reference evidence="2" key="1">
    <citation type="journal article" date="2020" name="Fungal Divers.">
        <title>Resolving the Mortierellaceae phylogeny through synthesis of multi-gene phylogenetics and phylogenomics.</title>
        <authorList>
            <person name="Vandepol N."/>
            <person name="Liber J."/>
            <person name="Desiro A."/>
            <person name="Na H."/>
            <person name="Kennedy M."/>
            <person name="Barry K."/>
            <person name="Grigoriev I.V."/>
            <person name="Miller A.N."/>
            <person name="O'Donnell K."/>
            <person name="Stajich J.E."/>
            <person name="Bonito G."/>
        </authorList>
    </citation>
    <scope>NUCLEOTIDE SEQUENCE</scope>
    <source>
        <strain evidence="2">MES-2147</strain>
    </source>
</reference>
<sequence>MDEITQEHYEKARWIWCVQVMGLSATGSHNLFGTLEEAFHNHLEGLFRLPMTILSECNSGTCPQPVTIKDKNNVLLAIRDTRRVDQESIDDTLRPPSRLCKQRISEVLLERHGRQAFSFRSSRDPDTGIQTDWFECGGTKESERIEFYTLPYLLSIDTTYRSEEYNGAPDCPSHLVRIDGTEYHLAVIIFTNGSHFCCSVILYGRAVAYDGLKSRLLRWISPEKAHTAFPEKFRICQLWYVKTGRQEPESDTELPSQREPRSDEETVDPPHVVVDEVSTGRESDSNEDAEEVEDEKEAKMTVVVVVDDEEKTVHEVNEADEEQGQGEQVEDASEVEAVSPRRSQRLRRFPMGVTLGKVSGRGKLPD</sequence>
<evidence type="ECO:0000313" key="3">
    <source>
        <dbReference type="Proteomes" id="UP000749646"/>
    </source>
</evidence>
<dbReference type="AlphaFoldDB" id="A0A9P6IHH4"/>
<feature type="region of interest" description="Disordered" evidence="1">
    <location>
        <begin position="246"/>
        <end position="300"/>
    </location>
</feature>
<dbReference type="OrthoDB" id="10664949at2759"/>
<protein>
    <submittedName>
        <fullName evidence="2">Uncharacterized protein</fullName>
    </submittedName>
</protein>
<feature type="compositionally biased region" description="Acidic residues" evidence="1">
    <location>
        <begin position="318"/>
        <end position="334"/>
    </location>
</feature>
<gene>
    <name evidence="2" type="ORF">BGZ65_012145</name>
</gene>
<proteinExistence type="predicted"/>
<name>A0A9P6IHH4_9FUNG</name>
<accession>A0A9P6IHH4</accession>
<feature type="region of interest" description="Disordered" evidence="1">
    <location>
        <begin position="312"/>
        <end position="346"/>
    </location>
</feature>
<feature type="compositionally biased region" description="Acidic residues" evidence="1">
    <location>
        <begin position="285"/>
        <end position="295"/>
    </location>
</feature>
<keyword evidence="3" id="KW-1185">Reference proteome</keyword>
<dbReference type="EMBL" id="JAAAHW010011527">
    <property type="protein sequence ID" value="KAF9919456.1"/>
    <property type="molecule type" value="Genomic_DNA"/>
</dbReference>
<evidence type="ECO:0000313" key="2">
    <source>
        <dbReference type="EMBL" id="KAF9919456.1"/>
    </source>
</evidence>
<feature type="non-terminal residue" evidence="2">
    <location>
        <position position="366"/>
    </location>
</feature>
<organism evidence="2 3">
    <name type="scientific">Modicella reniformis</name>
    <dbReference type="NCBI Taxonomy" id="1440133"/>
    <lineage>
        <taxon>Eukaryota</taxon>
        <taxon>Fungi</taxon>
        <taxon>Fungi incertae sedis</taxon>
        <taxon>Mucoromycota</taxon>
        <taxon>Mortierellomycotina</taxon>
        <taxon>Mortierellomycetes</taxon>
        <taxon>Mortierellales</taxon>
        <taxon>Mortierellaceae</taxon>
        <taxon>Modicella</taxon>
    </lineage>
</organism>
<evidence type="ECO:0000256" key="1">
    <source>
        <dbReference type="SAM" id="MobiDB-lite"/>
    </source>
</evidence>
<dbReference type="Proteomes" id="UP000749646">
    <property type="component" value="Unassembled WGS sequence"/>
</dbReference>
<comment type="caution">
    <text evidence="2">The sequence shown here is derived from an EMBL/GenBank/DDBJ whole genome shotgun (WGS) entry which is preliminary data.</text>
</comment>